<dbReference type="NCBIfam" id="TIGR03124">
    <property type="entry name" value="citrate_citX"/>
    <property type="match status" value="1"/>
</dbReference>
<dbReference type="GO" id="GO:0050519">
    <property type="term" value="F:holo-citrate lyase synthase activity"/>
    <property type="evidence" value="ECO:0007669"/>
    <property type="project" value="UniProtKB-EC"/>
</dbReference>
<accession>A0A7X6N0C9</accession>
<organism evidence="8 9">
    <name type="scientific">Periweissella fabalis</name>
    <dbReference type="NCBI Taxonomy" id="1070421"/>
    <lineage>
        <taxon>Bacteria</taxon>
        <taxon>Bacillati</taxon>
        <taxon>Bacillota</taxon>
        <taxon>Bacilli</taxon>
        <taxon>Lactobacillales</taxon>
        <taxon>Lactobacillaceae</taxon>
        <taxon>Periweissella</taxon>
    </lineage>
</organism>
<evidence type="ECO:0000256" key="2">
    <source>
        <dbReference type="ARBA" id="ARBA00022679"/>
    </source>
</evidence>
<keyword evidence="9" id="KW-1185">Reference proteome</keyword>
<keyword evidence="4 7" id="KW-0547">Nucleotide-binding</keyword>
<dbReference type="NCBIfam" id="TIGR03125">
    <property type="entry name" value="citrate_citG"/>
    <property type="match status" value="1"/>
</dbReference>
<keyword evidence="5 7" id="KW-0067">ATP-binding</keyword>
<gene>
    <name evidence="7 8" type="primary">citG</name>
    <name evidence="8" type="ORF">HF964_01350</name>
</gene>
<protein>
    <recommendedName>
        <fullName evidence="7">Probable 2-(5''-triphosphoribosyl)-3'-dephosphocoenzyme-A synthase</fullName>
        <shortName evidence="7">2-(5''-triphosphoribosyl)-3'-dephospho-CoA synthase</shortName>
        <ecNumber evidence="7">2.4.2.52</ecNumber>
    </recommendedName>
</protein>
<comment type="similarity">
    <text evidence="7">Belongs to the CitG/MdcB family.</text>
</comment>
<dbReference type="NCBIfam" id="NF002315">
    <property type="entry name" value="PRK01237.1"/>
    <property type="match status" value="1"/>
</dbReference>
<evidence type="ECO:0000256" key="5">
    <source>
        <dbReference type="ARBA" id="ARBA00022840"/>
    </source>
</evidence>
<dbReference type="EMBL" id="JAAXPN010000001">
    <property type="protein sequence ID" value="NKZ23456.1"/>
    <property type="molecule type" value="Genomic_DNA"/>
</dbReference>
<comment type="caution">
    <text evidence="8">The sequence shown here is derived from an EMBL/GenBank/DDBJ whole genome shotgun (WGS) entry which is preliminary data.</text>
</comment>
<dbReference type="RefSeq" id="WP_168721251.1">
    <property type="nucleotide sequence ID" value="NZ_JAAXPN010000001.1"/>
</dbReference>
<dbReference type="Pfam" id="PF01874">
    <property type="entry name" value="CitG"/>
    <property type="match status" value="1"/>
</dbReference>
<proteinExistence type="inferred from homology"/>
<evidence type="ECO:0000313" key="9">
    <source>
        <dbReference type="Proteomes" id="UP000549765"/>
    </source>
</evidence>
<dbReference type="GO" id="GO:0005524">
    <property type="term" value="F:ATP binding"/>
    <property type="evidence" value="ECO:0007669"/>
    <property type="project" value="UniProtKB-KW"/>
</dbReference>
<dbReference type="GO" id="GO:0046917">
    <property type="term" value="F:triphosphoribosyl-dephospho-CoA synthase activity"/>
    <property type="evidence" value="ECO:0007669"/>
    <property type="project" value="UniProtKB-UniRule"/>
</dbReference>
<evidence type="ECO:0000256" key="1">
    <source>
        <dbReference type="ARBA" id="ARBA00001210"/>
    </source>
</evidence>
<comment type="catalytic activity">
    <reaction evidence="6">
        <text>apo-[citrate lyase ACP] + 2'-(5''-triphospho-alpha-D-ribosyl)-3'-dephospho-CoA = holo-[citrate lyase ACP] + diphosphate</text>
        <dbReference type="Rhea" id="RHEA:16333"/>
        <dbReference type="Rhea" id="RHEA-COMP:10157"/>
        <dbReference type="Rhea" id="RHEA-COMP:10158"/>
        <dbReference type="ChEBI" id="CHEBI:29999"/>
        <dbReference type="ChEBI" id="CHEBI:33019"/>
        <dbReference type="ChEBI" id="CHEBI:61378"/>
        <dbReference type="ChEBI" id="CHEBI:82683"/>
        <dbReference type="EC" id="2.7.7.61"/>
    </reaction>
</comment>
<dbReference type="PANTHER" id="PTHR30201:SF2">
    <property type="entry name" value="2-(5''-TRIPHOSPHORIBOSYL)-3'-DEPHOSPHOCOENZYME-A SYNTHASE"/>
    <property type="match status" value="1"/>
</dbReference>
<keyword evidence="3" id="KW-0548">Nucleotidyltransferase</keyword>
<comment type="catalytic activity">
    <reaction evidence="1 7">
        <text>3'-dephospho-CoA + ATP = 2'-(5''-triphospho-alpha-D-ribosyl)-3'-dephospho-CoA + adenine</text>
        <dbReference type="Rhea" id="RHEA:15117"/>
        <dbReference type="ChEBI" id="CHEBI:16708"/>
        <dbReference type="ChEBI" id="CHEBI:30616"/>
        <dbReference type="ChEBI" id="CHEBI:57328"/>
        <dbReference type="ChEBI" id="CHEBI:61378"/>
        <dbReference type="EC" id="2.4.2.52"/>
    </reaction>
</comment>
<evidence type="ECO:0000256" key="4">
    <source>
        <dbReference type="ARBA" id="ARBA00022741"/>
    </source>
</evidence>
<reference evidence="8 9" key="1">
    <citation type="submission" date="2020-04" db="EMBL/GenBank/DDBJ databases">
        <title>MicrobeNet Type strains.</title>
        <authorList>
            <person name="Nicholson A.C."/>
        </authorList>
    </citation>
    <scope>NUCLEOTIDE SEQUENCE [LARGE SCALE GENOMIC DNA]</scope>
    <source>
        <strain evidence="8 9">CCUG 61472</strain>
    </source>
</reference>
<dbReference type="InterPro" id="IPR017551">
    <property type="entry name" value="TriPribosyl-deP-CoA_syn_CitG"/>
</dbReference>
<evidence type="ECO:0000313" key="8">
    <source>
        <dbReference type="EMBL" id="NKZ23456.1"/>
    </source>
</evidence>
<sequence length="460" mass="50557">MFTKGQAVSLTDILTNKEVRSFRQAQLQAQYPDKIICAVKLNIPGEIKTNTAIKNVFVDGWNNILQTLDALDYHIEQVAQYLALPTGPEGFIVVDGQLAAVKKVMITLETTLPLGRIFDIDVMTQVNTTQLSRQALGLPPRQCLVCNQDAKICAKAQTHSYQEVLAAIDRLYQAHFKAPRWNQVNAVNFAQKGLLYEVSLNPKPGLVDPASTGAHQDMDVFTFIDSTLALQTYFNEAYIAGFNFVGDDLTALFNQLRQSGIKAEHAMFAATKGVNTHKGAIFSLGILLGATGYCYQHNLTTFAHLQATIKLMLVTLLATDFEDLATKQTLTAGEQQFLKYQVTGIRGEAATGYPTIFALALPKLRATTGTLTQRLLDTLMYIAGHTRDSNLIKRAGDINILAEMQTWSEQYFALGGSKADAGISFLHHLDTEFKQRNLSLGGSADLLILTIYTGLLEATI</sequence>
<dbReference type="HAMAP" id="MF_00397">
    <property type="entry name" value="CitG"/>
    <property type="match status" value="1"/>
</dbReference>
<dbReference type="InterPro" id="IPR002736">
    <property type="entry name" value="CitG"/>
</dbReference>
<evidence type="ECO:0000256" key="3">
    <source>
        <dbReference type="ARBA" id="ARBA00022695"/>
    </source>
</evidence>
<name>A0A7X6N0C9_9LACO</name>
<evidence type="ECO:0000256" key="7">
    <source>
        <dbReference type="HAMAP-Rule" id="MF_00397"/>
    </source>
</evidence>
<dbReference type="Gene3D" id="1.10.4200.10">
    <property type="entry name" value="Triphosphoribosyl-dephospho-CoA protein"/>
    <property type="match status" value="1"/>
</dbReference>
<dbReference type="PANTHER" id="PTHR30201">
    <property type="entry name" value="TRIPHOSPHORIBOSYL-DEPHOSPHO-COA SYNTHASE"/>
    <property type="match status" value="1"/>
</dbReference>
<dbReference type="InterPro" id="IPR005551">
    <property type="entry name" value="CitX"/>
</dbReference>
<dbReference type="GO" id="GO:0016757">
    <property type="term" value="F:glycosyltransferase activity"/>
    <property type="evidence" value="ECO:0007669"/>
    <property type="project" value="UniProtKB-KW"/>
</dbReference>
<evidence type="ECO:0000256" key="6">
    <source>
        <dbReference type="ARBA" id="ARBA00048574"/>
    </source>
</evidence>
<keyword evidence="2 7" id="KW-0808">Transferase</keyword>
<dbReference type="AlphaFoldDB" id="A0A7X6N0C9"/>
<dbReference type="EC" id="2.4.2.52" evidence="7"/>
<dbReference type="Proteomes" id="UP000549765">
    <property type="component" value="Unassembled WGS sequence"/>
</dbReference>
<dbReference type="GO" id="GO:0051191">
    <property type="term" value="P:prosthetic group biosynthetic process"/>
    <property type="evidence" value="ECO:0007669"/>
    <property type="project" value="InterPro"/>
</dbReference>
<keyword evidence="8" id="KW-0328">Glycosyltransferase</keyword>
<dbReference type="Pfam" id="PF03802">
    <property type="entry name" value="CitX"/>
    <property type="match status" value="1"/>
</dbReference>